<dbReference type="AlphaFoldDB" id="A0A8S2JTE1"/>
<reference evidence="1" key="1">
    <citation type="submission" date="2021-02" db="EMBL/GenBank/DDBJ databases">
        <authorList>
            <person name="Nowell W R."/>
        </authorList>
    </citation>
    <scope>NUCLEOTIDE SEQUENCE</scope>
</reference>
<accession>A0A8S2JTE1</accession>
<proteinExistence type="predicted"/>
<name>A0A8S2JTE1_9BILA</name>
<dbReference type="Proteomes" id="UP000681720">
    <property type="component" value="Unassembled WGS sequence"/>
</dbReference>
<protein>
    <recommendedName>
        <fullName evidence="3">VWFA domain-containing protein</fullName>
    </recommendedName>
</protein>
<dbReference type="Gene3D" id="3.40.50.410">
    <property type="entry name" value="von Willebrand factor, type A domain"/>
    <property type="match status" value="1"/>
</dbReference>
<organism evidence="1 2">
    <name type="scientific">Rotaria magnacalcarata</name>
    <dbReference type="NCBI Taxonomy" id="392030"/>
    <lineage>
        <taxon>Eukaryota</taxon>
        <taxon>Metazoa</taxon>
        <taxon>Spiralia</taxon>
        <taxon>Gnathifera</taxon>
        <taxon>Rotifera</taxon>
        <taxon>Eurotatoria</taxon>
        <taxon>Bdelloidea</taxon>
        <taxon>Philodinida</taxon>
        <taxon>Philodinidae</taxon>
        <taxon>Rotaria</taxon>
    </lineage>
</organism>
<dbReference type="InterPro" id="IPR036465">
    <property type="entry name" value="vWFA_dom_sf"/>
</dbReference>
<dbReference type="EMBL" id="CAJOBJ010000464">
    <property type="protein sequence ID" value="CAF3824427.1"/>
    <property type="molecule type" value="Genomic_DNA"/>
</dbReference>
<comment type="caution">
    <text evidence="1">The sequence shown here is derived from an EMBL/GenBank/DDBJ whole genome shotgun (WGS) entry which is preliminary data.</text>
</comment>
<gene>
    <name evidence="1" type="ORF">GIL414_LOCUS2419</name>
</gene>
<evidence type="ECO:0000313" key="2">
    <source>
        <dbReference type="Proteomes" id="UP000681720"/>
    </source>
</evidence>
<evidence type="ECO:0000313" key="1">
    <source>
        <dbReference type="EMBL" id="CAF3824427.1"/>
    </source>
</evidence>
<sequence length="559" mass="63038">MVNISGSMSLHRTFIFGTLVVIMEVLRKLEAKFAVARFGGTYPATGLARITQTVFPIQASTASTSNTTVHKMVIILADSLTQERDNETYSLAINKSSNSSTMLSEALKHQSKNSKITSDNISKPPWQMAQLMNTMLENRLHGTPDSNDLSLTITTETINIEIPIDSKSLSKLIYKQEQHQNDDENRKPKITKNFTSYTVSQPNSMIPKLINVKYLLNQYLSQSNSYTNVSLAVGELRKYYQKLKEARLLNSIDDLMSVFSDVVFPFNKFTRRRAALRGSSLYLSDLIKAMTSEWSYKKIFSLKLAGGKRDHALCLVLDITVSMFGNMVLFYLEKVTIITTHEHTFDSYAIYTLLRQIKFDQENDSKDTFDLGVAIDLLTNCATRRERKIFILTDGYGNCAGLLPMVQQHAEDLDIDLIVLGIGIDRKNLQLSYAQYIQYTGGSNVPKELRSLCENEPQFKSIDLLKQSEDFTTQAVTTEVENKLQARSGGDCPEDVPEALNKCFTLPNWSGSNVRFIVLITDAPGHEQDLNDDINDAYRNGTGLTVDKIIKRLLEKDRN</sequence>
<evidence type="ECO:0008006" key="3">
    <source>
        <dbReference type="Google" id="ProtNLM"/>
    </source>
</evidence>